<dbReference type="Proteomes" id="UP001056291">
    <property type="component" value="Chromosome"/>
</dbReference>
<dbReference type="EMBL" id="CP098747">
    <property type="protein sequence ID" value="USG61438.1"/>
    <property type="molecule type" value="Genomic_DNA"/>
</dbReference>
<name>A0ABY4W2P0_9PROT</name>
<evidence type="ECO:0000256" key="1">
    <source>
        <dbReference type="SAM" id="MobiDB-lite"/>
    </source>
</evidence>
<feature type="region of interest" description="Disordered" evidence="1">
    <location>
        <begin position="250"/>
        <end position="271"/>
    </location>
</feature>
<keyword evidence="3" id="KW-1185">Reference proteome</keyword>
<proteinExistence type="predicted"/>
<gene>
    <name evidence="2" type="ORF">NBZ79_00415</name>
</gene>
<protein>
    <submittedName>
        <fullName evidence="2">Uncharacterized protein</fullName>
    </submittedName>
</protein>
<dbReference type="RefSeq" id="WP_251934471.1">
    <property type="nucleotide sequence ID" value="NZ_CP098747.1"/>
</dbReference>
<accession>A0ABY4W2P0</accession>
<sequence length="271" mass="28474">MSINPTTSDPYAYLDRALPNSPVAQYVPAASTAAVDEPNAFGEDGFGFDDFLDIINPLQHIPGVSSIYREITGDQINPGSRLIGGSIFGGGIGLAVSFVNAAIEDSTGKDIGAHFFNIFTPGAEDTPETILAVTPEEAKVQTPPAASTPPVLPAGPLPVIPKTQPAVPKEEEASELPAATPIGLQWKGKKPDFAQNLEQARAVHTQDLTQAQLNTVFRSFQLAKEPAVAAQKATAAYEKAALVQPAVTTSIAATAEPLTNSENYPQTDISR</sequence>
<reference evidence="2" key="1">
    <citation type="submission" date="2022-06" db="EMBL/GenBank/DDBJ databases">
        <title>Sneathiella actinostolidae sp. nov., isolated from a sea anemonein the Western Pacific Ocean.</title>
        <authorList>
            <person name="Wei M.J."/>
        </authorList>
    </citation>
    <scope>NUCLEOTIDE SEQUENCE</scope>
    <source>
        <strain evidence="2">PHK-P5</strain>
    </source>
</reference>
<evidence type="ECO:0000313" key="2">
    <source>
        <dbReference type="EMBL" id="USG61438.1"/>
    </source>
</evidence>
<organism evidence="2 3">
    <name type="scientific">Sneathiella marina</name>
    <dbReference type="NCBI Taxonomy" id="2950108"/>
    <lineage>
        <taxon>Bacteria</taxon>
        <taxon>Pseudomonadati</taxon>
        <taxon>Pseudomonadota</taxon>
        <taxon>Alphaproteobacteria</taxon>
        <taxon>Sneathiellales</taxon>
        <taxon>Sneathiellaceae</taxon>
        <taxon>Sneathiella</taxon>
    </lineage>
</organism>
<evidence type="ECO:0000313" key="3">
    <source>
        <dbReference type="Proteomes" id="UP001056291"/>
    </source>
</evidence>